<dbReference type="PANTHER" id="PTHR43900:SF3">
    <property type="entry name" value="GLUTATHIONE S-TRANSFERASE RHO"/>
    <property type="match status" value="1"/>
</dbReference>
<dbReference type="InterPro" id="IPR036282">
    <property type="entry name" value="Glutathione-S-Trfase_C_sf"/>
</dbReference>
<keyword evidence="2" id="KW-0808">Transferase</keyword>
<dbReference type="EMBL" id="JAAGBB010000005">
    <property type="protein sequence ID" value="MBR0663745.1"/>
    <property type="molecule type" value="Genomic_DNA"/>
</dbReference>
<evidence type="ECO:0000313" key="5">
    <source>
        <dbReference type="EMBL" id="MBR0663745.1"/>
    </source>
</evidence>
<dbReference type="RefSeq" id="WP_211851345.1">
    <property type="nucleotide sequence ID" value="NZ_JAAGBB010000005.1"/>
</dbReference>
<dbReference type="SUPFAM" id="SSF47616">
    <property type="entry name" value="GST C-terminal domain-like"/>
    <property type="match status" value="1"/>
</dbReference>
<dbReference type="Pfam" id="PF00043">
    <property type="entry name" value="GST_C"/>
    <property type="match status" value="1"/>
</dbReference>
<keyword evidence="6" id="KW-1185">Reference proteome</keyword>
<organism evidence="5 6">
    <name type="scientific">Plastoroseomonas hellenica</name>
    <dbReference type="NCBI Taxonomy" id="2687306"/>
    <lineage>
        <taxon>Bacteria</taxon>
        <taxon>Pseudomonadati</taxon>
        <taxon>Pseudomonadota</taxon>
        <taxon>Alphaproteobacteria</taxon>
        <taxon>Acetobacterales</taxon>
        <taxon>Acetobacteraceae</taxon>
        <taxon>Plastoroseomonas</taxon>
    </lineage>
</organism>
<protein>
    <recommendedName>
        <fullName evidence="1">glutathione transferase</fullName>
        <ecNumber evidence="1">2.5.1.18</ecNumber>
    </recommendedName>
</protein>
<evidence type="ECO:0000313" key="6">
    <source>
        <dbReference type="Proteomes" id="UP001196870"/>
    </source>
</evidence>
<gene>
    <name evidence="5" type="ORF">GXW71_05175</name>
</gene>
<accession>A0ABS5ETX9</accession>
<name>A0ABS5ETX9_9PROT</name>
<dbReference type="SFLD" id="SFLDG00358">
    <property type="entry name" value="Main_(cytGST)"/>
    <property type="match status" value="1"/>
</dbReference>
<dbReference type="SUPFAM" id="SSF52833">
    <property type="entry name" value="Thioredoxin-like"/>
    <property type="match status" value="1"/>
</dbReference>
<evidence type="ECO:0000256" key="1">
    <source>
        <dbReference type="ARBA" id="ARBA00012452"/>
    </source>
</evidence>
<dbReference type="CDD" id="cd00299">
    <property type="entry name" value="GST_C_family"/>
    <property type="match status" value="1"/>
</dbReference>
<dbReference type="InterPro" id="IPR004046">
    <property type="entry name" value="GST_C"/>
</dbReference>
<dbReference type="EC" id="2.5.1.18" evidence="1"/>
<evidence type="ECO:0000259" key="4">
    <source>
        <dbReference type="PROSITE" id="PS50405"/>
    </source>
</evidence>
<feature type="domain" description="GST C-terminal" evidence="4">
    <location>
        <begin position="89"/>
        <end position="212"/>
    </location>
</feature>
<dbReference type="PANTHER" id="PTHR43900">
    <property type="entry name" value="GLUTATHIONE S-TRANSFERASE RHO"/>
    <property type="match status" value="1"/>
</dbReference>
<dbReference type="Gene3D" id="1.20.1050.10">
    <property type="match status" value="1"/>
</dbReference>
<evidence type="ECO:0000259" key="3">
    <source>
        <dbReference type="PROSITE" id="PS50404"/>
    </source>
</evidence>
<dbReference type="InterPro" id="IPR040079">
    <property type="entry name" value="Glutathione_S-Trfase"/>
</dbReference>
<dbReference type="SFLD" id="SFLDS00019">
    <property type="entry name" value="Glutathione_Transferase_(cytos"/>
    <property type="match status" value="1"/>
</dbReference>
<dbReference type="Pfam" id="PF13417">
    <property type="entry name" value="GST_N_3"/>
    <property type="match status" value="1"/>
</dbReference>
<dbReference type="PROSITE" id="PS50404">
    <property type="entry name" value="GST_NTER"/>
    <property type="match status" value="1"/>
</dbReference>
<dbReference type="InterPro" id="IPR004045">
    <property type="entry name" value="Glutathione_S-Trfase_N"/>
</dbReference>
<dbReference type="Gene3D" id="3.40.30.10">
    <property type="entry name" value="Glutaredoxin"/>
    <property type="match status" value="1"/>
</dbReference>
<dbReference type="PROSITE" id="PS50405">
    <property type="entry name" value="GST_CTER"/>
    <property type="match status" value="1"/>
</dbReference>
<dbReference type="InterPro" id="IPR036249">
    <property type="entry name" value="Thioredoxin-like_sf"/>
</dbReference>
<evidence type="ECO:0000256" key="2">
    <source>
        <dbReference type="ARBA" id="ARBA00022679"/>
    </source>
</evidence>
<comment type="caution">
    <text evidence="5">The sequence shown here is derived from an EMBL/GenBank/DDBJ whole genome shotgun (WGS) entry which is preliminary data.</text>
</comment>
<proteinExistence type="predicted"/>
<sequence>MSEQPVLYGAAYSVYVRAARLALTEKGVAYRLVPVDIFAPGGPPPEHLARHPFGRIPAFEHRGFALYETGAITRYVDEAFPGPALQPQAPQPRARMNQVIGILDVYAYRTLVWDIYVERVSAPKRGRASDEARIRDALPWAATCLAALDAIMGPGPFLTGPELTLADLHAAPVFALFTAAPEAEPLLLPHPGLQRWWGRIAARPSMAATSQA</sequence>
<dbReference type="Proteomes" id="UP001196870">
    <property type="component" value="Unassembled WGS sequence"/>
</dbReference>
<feature type="domain" description="GST N-terminal" evidence="3">
    <location>
        <begin position="3"/>
        <end position="84"/>
    </location>
</feature>
<reference evidence="6" key="1">
    <citation type="journal article" date="2021" name="Syst. Appl. Microbiol.">
        <title>Roseomonas hellenica sp. nov., isolated from roots of wild-growing Alkanna tinctoria.</title>
        <authorList>
            <person name="Rat A."/>
            <person name="Naranjo H.D."/>
            <person name="Lebbe L."/>
            <person name="Cnockaert M."/>
            <person name="Krigas N."/>
            <person name="Grigoriadou K."/>
            <person name="Maloupa E."/>
            <person name="Willems A."/>
        </authorList>
    </citation>
    <scope>NUCLEOTIDE SEQUENCE [LARGE SCALE GENOMIC DNA]</scope>
    <source>
        <strain evidence="6">LMG 31523</strain>
    </source>
</reference>
<dbReference type="InterPro" id="IPR010987">
    <property type="entry name" value="Glutathione-S-Trfase_C-like"/>
</dbReference>